<feature type="domain" description="Gp5/Type VI secretion system Vgr protein OB-fold" evidence="4">
    <location>
        <begin position="389"/>
        <end position="454"/>
    </location>
</feature>
<dbReference type="SUPFAM" id="SSF69279">
    <property type="entry name" value="Phage tail proteins"/>
    <property type="match status" value="2"/>
</dbReference>
<protein>
    <submittedName>
        <fullName evidence="6">Type VI secretion system secreted protein VgrG</fullName>
    </submittedName>
</protein>
<evidence type="ECO:0000259" key="5">
    <source>
        <dbReference type="Pfam" id="PF22178"/>
    </source>
</evidence>
<dbReference type="Gene3D" id="2.30.110.50">
    <property type="match status" value="1"/>
</dbReference>
<comment type="subcellular location">
    <subcellularLocation>
        <location evidence="1">Secreted</location>
    </subcellularLocation>
</comment>
<organism evidence="6 7">
    <name type="scientific">Pseudoalteromonas peptidolytica F12-50-A1</name>
    <dbReference type="NCBI Taxonomy" id="1315280"/>
    <lineage>
        <taxon>Bacteria</taxon>
        <taxon>Pseudomonadati</taxon>
        <taxon>Pseudomonadota</taxon>
        <taxon>Gammaproteobacteria</taxon>
        <taxon>Alteromonadales</taxon>
        <taxon>Pseudoalteromonadaceae</taxon>
        <taxon>Pseudoalteromonas</taxon>
    </lineage>
</organism>
<accession>A0A8I0T253</accession>
<keyword evidence="7" id="KW-1185">Reference proteome</keyword>
<evidence type="ECO:0000256" key="1">
    <source>
        <dbReference type="ARBA" id="ARBA00004613"/>
    </source>
</evidence>
<dbReference type="InterPro" id="IPR037026">
    <property type="entry name" value="Vgr_OB-fold_dom_sf"/>
</dbReference>
<evidence type="ECO:0000313" key="6">
    <source>
        <dbReference type="EMBL" id="MBE0344715.1"/>
    </source>
</evidence>
<dbReference type="AlphaFoldDB" id="A0A8I0T253"/>
<dbReference type="SUPFAM" id="SSF69255">
    <property type="entry name" value="gp5 N-terminal domain-like"/>
    <property type="match status" value="1"/>
</dbReference>
<proteinExistence type="inferred from homology"/>
<dbReference type="PANTHER" id="PTHR32305">
    <property type="match status" value="1"/>
</dbReference>
<dbReference type="Pfam" id="PF05954">
    <property type="entry name" value="Phage_GPD"/>
    <property type="match status" value="1"/>
</dbReference>
<dbReference type="InterPro" id="IPR006531">
    <property type="entry name" value="Gp5/Vgr_OB"/>
</dbReference>
<dbReference type="NCBIfam" id="TIGR03361">
    <property type="entry name" value="VI_Rhs_Vgr"/>
    <property type="match status" value="1"/>
</dbReference>
<dbReference type="Gene3D" id="2.40.50.230">
    <property type="entry name" value="Gp5 N-terminal domain"/>
    <property type="match status" value="1"/>
</dbReference>
<dbReference type="InterPro" id="IPR054030">
    <property type="entry name" value="Gp5_Vgr_C"/>
</dbReference>
<dbReference type="NCBIfam" id="TIGR01646">
    <property type="entry name" value="vgr_GE"/>
    <property type="match status" value="1"/>
</dbReference>
<evidence type="ECO:0000259" key="4">
    <source>
        <dbReference type="Pfam" id="PF04717"/>
    </source>
</evidence>
<evidence type="ECO:0000256" key="2">
    <source>
        <dbReference type="ARBA" id="ARBA00005558"/>
    </source>
</evidence>
<dbReference type="EMBL" id="AQHF01000017">
    <property type="protein sequence ID" value="MBE0344715.1"/>
    <property type="molecule type" value="Genomic_DNA"/>
</dbReference>
<gene>
    <name evidence="6" type="primary">vgrG</name>
    <name evidence="6" type="ORF">PPEP_a2356</name>
</gene>
<dbReference type="Proteomes" id="UP000660708">
    <property type="component" value="Unassembled WGS sequence"/>
</dbReference>
<feature type="domain" description="Gp5/Type VI secretion system Vgr C-terminal trimerisation" evidence="5">
    <location>
        <begin position="471"/>
        <end position="545"/>
    </location>
</feature>
<reference evidence="6 7" key="1">
    <citation type="submission" date="2015-06" db="EMBL/GenBank/DDBJ databases">
        <title>Genome sequence of Pseudoalteromonas peptidolytica.</title>
        <authorList>
            <person name="Xie B.-B."/>
            <person name="Rong J.-C."/>
            <person name="Qin Q.-L."/>
            <person name="Zhang Y.-Z."/>
        </authorList>
    </citation>
    <scope>NUCLEOTIDE SEQUENCE [LARGE SCALE GENOMIC DNA]</scope>
    <source>
        <strain evidence="6 7">F12-50-A1</strain>
    </source>
</reference>
<dbReference type="InterPro" id="IPR050708">
    <property type="entry name" value="T6SS_VgrG/RHS"/>
</dbReference>
<dbReference type="Gene3D" id="4.10.220.110">
    <property type="match status" value="1"/>
</dbReference>
<dbReference type="GO" id="GO:0005576">
    <property type="term" value="C:extracellular region"/>
    <property type="evidence" value="ECO:0007669"/>
    <property type="project" value="UniProtKB-SubCell"/>
</dbReference>
<dbReference type="InterPro" id="IPR006533">
    <property type="entry name" value="T6SS_Vgr_RhsGE"/>
</dbReference>
<name>A0A8I0T253_9GAMM</name>
<dbReference type="Gene3D" id="3.55.50.10">
    <property type="entry name" value="Baseplate protein-like domains"/>
    <property type="match status" value="1"/>
</dbReference>
<dbReference type="Pfam" id="PF22178">
    <property type="entry name" value="Gp5_trimer_C"/>
    <property type="match status" value="1"/>
</dbReference>
<dbReference type="PANTHER" id="PTHR32305:SF15">
    <property type="entry name" value="PROTEIN RHSA-RELATED"/>
    <property type="match status" value="1"/>
</dbReference>
<dbReference type="SUPFAM" id="SSF69349">
    <property type="entry name" value="Phage fibre proteins"/>
    <property type="match status" value="1"/>
</dbReference>
<dbReference type="InterPro" id="IPR017847">
    <property type="entry name" value="T6SS_RhsGE_Vgr_subset"/>
</dbReference>
<sequence>METYIAGEVSYLAAKTASGKTYRLNYCNISDEVDKGVSAEVELVTDGDDGTSLLGETLTVNWYQDVAGRPNNLLEYQAYVAEITELESGADSVRRFQLVLKSWLWLLRFNRTYRIYQGQSVKDILSDIFDNAGFKGMYKFGTMPSAKLEYCTQYDETDLAFVTRLMAQSGVIFYFAQSSGKHTLQVQSASSPLDTNSQAKFDHAQVKTAKNLLLQRFEPMQKLVKKSLSLSGYNYTKTKVESAKSQVSSSSVTTATSNGFEYVGLQSDSNDFSDVSTLATQLNQAEQAQGGDIEMETDANVVVVGNKLSVVTHLQSQLEGDYNVLAVNHHIDVRQSNQATSYRCVVRCRDEAQPLTPRHPAKPLARGITSAVVVTESGAADSKGEISQDTDGRIKVHFYWDTADDKSTSCYLRVMQQTAGSKAAMQFIPRIGDEVIVDFINGDIDKPIVIGSVFNSNTKPLYPQKDATQSSIKTGLADDTAHEICFDDKKGEELLSITSGKDFTVTVANNATHLVNADDSLTVKKNQTTSVEESQTVSVTKNYCLKADKITLEGDSEIALKVGSNQITISSSGIKIEGAAIDLKSSQDTSISAMNFTSASKASTKISATANLDLKATAQANLEGTAGVNVKSTAIAKLEGTAGAQVTSTAMAKLSGTAMAEISGALVKIN</sequence>
<keyword evidence="3" id="KW-0964">Secreted</keyword>
<comment type="caution">
    <text evidence="6">The sequence shown here is derived from an EMBL/GenBank/DDBJ whole genome shotgun (WGS) entry which is preliminary data.</text>
</comment>
<dbReference type="Pfam" id="PF04717">
    <property type="entry name" value="Phage_base_V"/>
    <property type="match status" value="1"/>
</dbReference>
<dbReference type="RefSeq" id="WP_147388962.1">
    <property type="nucleotide sequence ID" value="NZ_AQHF01000017.1"/>
</dbReference>
<evidence type="ECO:0000256" key="3">
    <source>
        <dbReference type="ARBA" id="ARBA00022525"/>
    </source>
</evidence>
<evidence type="ECO:0000313" key="7">
    <source>
        <dbReference type="Proteomes" id="UP000660708"/>
    </source>
</evidence>
<comment type="similarity">
    <text evidence="2">Belongs to the VgrG protein family.</text>
</comment>